<dbReference type="SUPFAM" id="SSF51182">
    <property type="entry name" value="RmlC-like cupins"/>
    <property type="match status" value="1"/>
</dbReference>
<dbReference type="EMBL" id="AFHG01000030">
    <property type="protein sequence ID" value="EGK73016.1"/>
    <property type="molecule type" value="Genomic_DNA"/>
</dbReference>
<keyword evidence="2" id="KW-0479">Metal-binding</keyword>
<dbReference type="eggNOG" id="COG1741">
    <property type="taxonomic scope" value="Bacteria"/>
</dbReference>
<feature type="domain" description="Quercetin 2,3-dioxygenase C-terminal cupin" evidence="5">
    <location>
        <begin position="151"/>
        <end position="230"/>
    </location>
</feature>
<dbReference type="InterPro" id="IPR003829">
    <property type="entry name" value="Pirin_N_dom"/>
</dbReference>
<dbReference type="Pfam" id="PF17954">
    <property type="entry name" value="Pirin_C_2"/>
    <property type="match status" value="1"/>
</dbReference>
<keyword evidence="2" id="KW-0408">Iron</keyword>
<feature type="domain" description="Pirin N-terminal" evidence="4">
    <location>
        <begin position="10"/>
        <end position="119"/>
    </location>
</feature>
<dbReference type="InterPro" id="IPR041602">
    <property type="entry name" value="Quercetinase_C"/>
</dbReference>
<dbReference type="OrthoDB" id="321327at2"/>
<comment type="similarity">
    <text evidence="1 3">Belongs to the pirin family.</text>
</comment>
<dbReference type="InterPro" id="IPR012093">
    <property type="entry name" value="Pirin"/>
</dbReference>
<reference evidence="6 7" key="1">
    <citation type="journal article" date="2011" name="J. Bacteriol.">
        <title>Genome sequence of Methyloversatilis universalis FAM5T, a methylotrophic representative of the order Rhodocyclales.</title>
        <authorList>
            <person name="Kittichotirat W."/>
            <person name="Good N.M."/>
            <person name="Hall R."/>
            <person name="Bringel F."/>
            <person name="Lajus A."/>
            <person name="Medigue C."/>
            <person name="Smalley N.E."/>
            <person name="Beck D."/>
            <person name="Bumgarner R."/>
            <person name="Vuilleumier S."/>
            <person name="Kalyuzhnaya M.G."/>
        </authorList>
    </citation>
    <scope>NUCLEOTIDE SEQUENCE [LARGE SCALE GENOMIC DNA]</scope>
    <source>
        <strain evidence="7">ATCC BAA-1314 / JCM 13912 / FAM5</strain>
    </source>
</reference>
<evidence type="ECO:0000256" key="2">
    <source>
        <dbReference type="PIRSR" id="PIRSR006232-1"/>
    </source>
</evidence>
<organism evidence="6 7">
    <name type="scientific">Methyloversatilis universalis (strain ATCC BAA-1314 / DSM 25237 / JCM 13912 / CCUG 52030 / FAM5)</name>
    <dbReference type="NCBI Taxonomy" id="1000565"/>
    <lineage>
        <taxon>Bacteria</taxon>
        <taxon>Pseudomonadati</taxon>
        <taxon>Pseudomonadota</taxon>
        <taxon>Betaproteobacteria</taxon>
        <taxon>Nitrosomonadales</taxon>
        <taxon>Sterolibacteriaceae</taxon>
        <taxon>Methyloversatilis</taxon>
    </lineage>
</organism>
<protein>
    <submittedName>
        <fullName evidence="6">Pirin protein</fullName>
    </submittedName>
</protein>
<dbReference type="Proteomes" id="UP000005019">
    <property type="component" value="Unassembled WGS sequence"/>
</dbReference>
<dbReference type="CDD" id="cd02910">
    <property type="entry name" value="cupin_Yhhw_N"/>
    <property type="match status" value="1"/>
</dbReference>
<feature type="binding site" evidence="2">
    <location>
        <position position="103"/>
    </location>
    <ligand>
        <name>Fe cation</name>
        <dbReference type="ChEBI" id="CHEBI:24875"/>
    </ligand>
</feature>
<evidence type="ECO:0000313" key="7">
    <source>
        <dbReference type="Proteomes" id="UP000005019"/>
    </source>
</evidence>
<evidence type="ECO:0000259" key="5">
    <source>
        <dbReference type="Pfam" id="PF17954"/>
    </source>
</evidence>
<dbReference type="InterPro" id="IPR011051">
    <property type="entry name" value="RmlC_Cupin_sf"/>
</dbReference>
<feature type="binding site" evidence="2">
    <location>
        <position position="101"/>
    </location>
    <ligand>
        <name>Fe cation</name>
        <dbReference type="ChEBI" id="CHEBI:24875"/>
    </ligand>
</feature>
<sequence>MITLRKSSERGFDDHGWGQSHFSFSFADYYDPAHMGVGTLRALMEDTIEPAGGFGTHPHRDMEIVTVVLAGELTHRDSMGNTGVLRAGDVQRMSAGTGVLHSEYNHAASTPVRMLQIWLLPRSRGIAPGYAQKHFADADRRGRLLPLVGEADGALSIHSDVTLYATRLEEGDAPLAHRIATGRRVYLHLIEGELEVNGVRLQGGDALTIESEDEVVLEGGRAAHALLFDLGAHP</sequence>
<keyword evidence="7" id="KW-1185">Reference proteome</keyword>
<evidence type="ECO:0000259" key="4">
    <source>
        <dbReference type="Pfam" id="PF02678"/>
    </source>
</evidence>
<dbReference type="AlphaFoldDB" id="F5R9E6"/>
<dbReference type="Pfam" id="PF02678">
    <property type="entry name" value="Pirin"/>
    <property type="match status" value="1"/>
</dbReference>
<name>F5R9E6_METUF</name>
<dbReference type="STRING" id="1000565.METUNv1_00854"/>
<feature type="binding site" evidence="2">
    <location>
        <position position="57"/>
    </location>
    <ligand>
        <name>Fe cation</name>
        <dbReference type="ChEBI" id="CHEBI:24875"/>
    </ligand>
</feature>
<gene>
    <name evidence="6" type="ORF">METUNv1_00854</name>
</gene>
<evidence type="ECO:0000313" key="6">
    <source>
        <dbReference type="EMBL" id="EGK73016.1"/>
    </source>
</evidence>
<dbReference type="Gene3D" id="2.60.120.10">
    <property type="entry name" value="Jelly Rolls"/>
    <property type="match status" value="2"/>
</dbReference>
<dbReference type="RefSeq" id="WP_008059159.1">
    <property type="nucleotide sequence ID" value="NZ_AFHG01000030.1"/>
</dbReference>
<dbReference type="PANTHER" id="PTHR43212">
    <property type="entry name" value="QUERCETIN 2,3-DIOXYGENASE"/>
    <property type="match status" value="1"/>
</dbReference>
<comment type="cofactor">
    <cofactor evidence="2">
        <name>Fe cation</name>
        <dbReference type="ChEBI" id="CHEBI:24875"/>
    </cofactor>
    <text evidence="2">Binds 1 Fe cation per subunit.</text>
</comment>
<proteinExistence type="inferred from homology"/>
<evidence type="ECO:0000256" key="3">
    <source>
        <dbReference type="RuleBase" id="RU003457"/>
    </source>
</evidence>
<dbReference type="GO" id="GO:0046872">
    <property type="term" value="F:metal ion binding"/>
    <property type="evidence" value="ECO:0007669"/>
    <property type="project" value="UniProtKB-KW"/>
</dbReference>
<feature type="binding site" evidence="2">
    <location>
        <position position="59"/>
    </location>
    <ligand>
        <name>Fe cation</name>
        <dbReference type="ChEBI" id="CHEBI:24875"/>
    </ligand>
</feature>
<comment type="caution">
    <text evidence="6">The sequence shown here is derived from an EMBL/GenBank/DDBJ whole genome shotgun (WGS) entry which is preliminary data.</text>
</comment>
<dbReference type="PIRSF" id="PIRSF006232">
    <property type="entry name" value="Pirin"/>
    <property type="match status" value="1"/>
</dbReference>
<accession>F5R9E6</accession>
<evidence type="ECO:0000256" key="1">
    <source>
        <dbReference type="ARBA" id="ARBA00008416"/>
    </source>
</evidence>
<dbReference type="PANTHER" id="PTHR43212:SF3">
    <property type="entry name" value="QUERCETIN 2,3-DIOXYGENASE"/>
    <property type="match status" value="1"/>
</dbReference>
<dbReference type="InterPro" id="IPR014710">
    <property type="entry name" value="RmlC-like_jellyroll"/>
</dbReference>